<organism evidence="10 11">
    <name type="scientific">Nocardioides dubius</name>
    <dbReference type="NCBI Taxonomy" id="317019"/>
    <lineage>
        <taxon>Bacteria</taxon>
        <taxon>Bacillati</taxon>
        <taxon>Actinomycetota</taxon>
        <taxon>Actinomycetes</taxon>
        <taxon>Propionibacteriales</taxon>
        <taxon>Nocardioidaceae</taxon>
        <taxon>Nocardioides</taxon>
    </lineage>
</organism>
<evidence type="ECO:0000313" key="11">
    <source>
        <dbReference type="Proteomes" id="UP001501581"/>
    </source>
</evidence>
<keyword evidence="8" id="KW-1133">Transmembrane helix</keyword>
<dbReference type="PROSITE" id="PS01096">
    <property type="entry name" value="PPIC_PPIASE_1"/>
    <property type="match status" value="1"/>
</dbReference>
<keyword evidence="5 6" id="KW-0413">Isomerase</keyword>
<proteinExistence type="predicted"/>
<dbReference type="InterPro" id="IPR023058">
    <property type="entry name" value="PPIase_PpiC_CS"/>
</dbReference>
<evidence type="ECO:0000256" key="8">
    <source>
        <dbReference type="SAM" id="Phobius"/>
    </source>
</evidence>
<gene>
    <name evidence="10" type="ORF">GCM10009668_36150</name>
</gene>
<feature type="region of interest" description="Disordered" evidence="7">
    <location>
        <begin position="331"/>
        <end position="359"/>
    </location>
</feature>
<dbReference type="PROSITE" id="PS50198">
    <property type="entry name" value="PPIC_PPIASE_2"/>
    <property type="match status" value="1"/>
</dbReference>
<evidence type="ECO:0000256" key="4">
    <source>
        <dbReference type="ARBA" id="ARBA00023110"/>
    </source>
</evidence>
<dbReference type="Proteomes" id="UP001501581">
    <property type="component" value="Unassembled WGS sequence"/>
</dbReference>
<sequence length="359" mass="38698">MFVNRLSTLRWERFVPRGVARWVVLAVVIVLVAGAGFALTRGDDDELADGDVLRVGDTSVTAEQLDDRIAALEALYGVTPPQEKEAAERFRRDAAKSYVMGLVVEAEAERRDIVIAEKQSRAELGKLIEERLAGDRAAFTRFLGDAQITEEMVLAEIGRTLATNRLYEQVVADVEDATLEQARTEYDARRDEMSTAEKRALSNIVVGTEAEAQAVLAELGKGTDFAKVAAATSQDTSTSGKGGALGTVEQADLDPTYAVAAFAARKGEPFGPTESEFGWNVGVVTKIVPGTPLSFEEVAPTLIAALTTKAQNDVWQRFLADLLADADAVYADDYQPENPTSAPSEAVEPEGADPDQKED</sequence>
<dbReference type="SUPFAM" id="SSF54534">
    <property type="entry name" value="FKBP-like"/>
    <property type="match status" value="1"/>
</dbReference>
<feature type="transmembrane region" description="Helical" evidence="8">
    <location>
        <begin position="20"/>
        <end position="39"/>
    </location>
</feature>
<dbReference type="Gene3D" id="3.10.50.40">
    <property type="match status" value="1"/>
</dbReference>
<dbReference type="InterPro" id="IPR050245">
    <property type="entry name" value="PrsA_foldase"/>
</dbReference>
<dbReference type="InterPro" id="IPR000297">
    <property type="entry name" value="PPIase_PpiC"/>
</dbReference>
<dbReference type="Pfam" id="PF13145">
    <property type="entry name" value="Rotamase_2"/>
    <property type="match status" value="1"/>
</dbReference>
<evidence type="ECO:0000256" key="2">
    <source>
        <dbReference type="ARBA" id="ARBA00013194"/>
    </source>
</evidence>
<evidence type="ECO:0000256" key="1">
    <source>
        <dbReference type="ARBA" id="ARBA00000971"/>
    </source>
</evidence>
<keyword evidence="8" id="KW-0472">Membrane</keyword>
<name>A0ABN1U0M3_9ACTN</name>
<evidence type="ECO:0000259" key="9">
    <source>
        <dbReference type="PROSITE" id="PS50198"/>
    </source>
</evidence>
<accession>A0ABN1U0M3</accession>
<evidence type="ECO:0000256" key="7">
    <source>
        <dbReference type="SAM" id="MobiDB-lite"/>
    </source>
</evidence>
<keyword evidence="11" id="KW-1185">Reference proteome</keyword>
<evidence type="ECO:0000256" key="6">
    <source>
        <dbReference type="PROSITE-ProRule" id="PRU00278"/>
    </source>
</evidence>
<dbReference type="EMBL" id="BAAALG010000013">
    <property type="protein sequence ID" value="GAA1111606.1"/>
    <property type="molecule type" value="Genomic_DNA"/>
</dbReference>
<keyword evidence="8" id="KW-0812">Transmembrane</keyword>
<evidence type="ECO:0000256" key="5">
    <source>
        <dbReference type="ARBA" id="ARBA00023235"/>
    </source>
</evidence>
<dbReference type="SUPFAM" id="SSF109998">
    <property type="entry name" value="Triger factor/SurA peptide-binding domain-like"/>
    <property type="match status" value="1"/>
</dbReference>
<evidence type="ECO:0000313" key="10">
    <source>
        <dbReference type="EMBL" id="GAA1111606.1"/>
    </source>
</evidence>
<feature type="domain" description="PpiC" evidence="9">
    <location>
        <begin position="196"/>
        <end position="286"/>
    </location>
</feature>
<dbReference type="Pfam" id="PF13624">
    <property type="entry name" value="SurA_N_3"/>
    <property type="match status" value="1"/>
</dbReference>
<keyword evidence="3" id="KW-0732">Signal</keyword>
<comment type="catalytic activity">
    <reaction evidence="1">
        <text>[protein]-peptidylproline (omega=180) = [protein]-peptidylproline (omega=0)</text>
        <dbReference type="Rhea" id="RHEA:16237"/>
        <dbReference type="Rhea" id="RHEA-COMP:10747"/>
        <dbReference type="Rhea" id="RHEA-COMP:10748"/>
        <dbReference type="ChEBI" id="CHEBI:83833"/>
        <dbReference type="ChEBI" id="CHEBI:83834"/>
        <dbReference type="EC" id="5.2.1.8"/>
    </reaction>
</comment>
<feature type="compositionally biased region" description="Acidic residues" evidence="7">
    <location>
        <begin position="347"/>
        <end position="359"/>
    </location>
</feature>
<dbReference type="EC" id="5.2.1.8" evidence="2"/>
<comment type="caution">
    <text evidence="10">The sequence shown here is derived from an EMBL/GenBank/DDBJ whole genome shotgun (WGS) entry which is preliminary data.</text>
</comment>
<evidence type="ECO:0000256" key="3">
    <source>
        <dbReference type="ARBA" id="ARBA00022729"/>
    </source>
</evidence>
<dbReference type="PANTHER" id="PTHR47245">
    <property type="entry name" value="PEPTIDYLPROLYL ISOMERASE"/>
    <property type="match status" value="1"/>
</dbReference>
<keyword evidence="4 6" id="KW-0697">Rotamase</keyword>
<dbReference type="InterPro" id="IPR027304">
    <property type="entry name" value="Trigger_fact/SurA_dom_sf"/>
</dbReference>
<dbReference type="InterPro" id="IPR046357">
    <property type="entry name" value="PPIase_dom_sf"/>
</dbReference>
<dbReference type="PANTHER" id="PTHR47245:SF1">
    <property type="entry name" value="FOLDASE PROTEIN PRSA"/>
    <property type="match status" value="1"/>
</dbReference>
<protein>
    <recommendedName>
        <fullName evidence="2">peptidylprolyl isomerase</fullName>
        <ecNumber evidence="2">5.2.1.8</ecNumber>
    </recommendedName>
</protein>
<dbReference type="Gene3D" id="1.10.4030.10">
    <property type="entry name" value="Porin chaperone SurA, peptide-binding domain"/>
    <property type="match status" value="1"/>
</dbReference>
<reference evidence="10 11" key="1">
    <citation type="journal article" date="2019" name="Int. J. Syst. Evol. Microbiol.">
        <title>The Global Catalogue of Microorganisms (GCM) 10K type strain sequencing project: providing services to taxonomists for standard genome sequencing and annotation.</title>
        <authorList>
            <consortium name="The Broad Institute Genomics Platform"/>
            <consortium name="The Broad Institute Genome Sequencing Center for Infectious Disease"/>
            <person name="Wu L."/>
            <person name="Ma J."/>
        </authorList>
    </citation>
    <scope>NUCLEOTIDE SEQUENCE [LARGE SCALE GENOMIC DNA]</scope>
    <source>
        <strain evidence="10 11">JCM 13008</strain>
    </source>
</reference>